<evidence type="ECO:0000313" key="3">
    <source>
        <dbReference type="Proteomes" id="UP000292402"/>
    </source>
</evidence>
<comment type="caution">
    <text evidence="2">The sequence shown here is derived from an EMBL/GenBank/DDBJ whole genome shotgun (WGS) entry which is preliminary data.</text>
</comment>
<accession>A0A4Q4MUJ7</accession>
<gene>
    <name evidence="2" type="ORF">AA0114_g861</name>
</gene>
<feature type="region of interest" description="Disordered" evidence="1">
    <location>
        <begin position="319"/>
        <end position="465"/>
    </location>
</feature>
<feature type="compositionally biased region" description="Basic and acidic residues" evidence="1">
    <location>
        <begin position="17"/>
        <end position="54"/>
    </location>
</feature>
<dbReference type="AlphaFoldDB" id="A0A4Q4MUJ7"/>
<evidence type="ECO:0000256" key="1">
    <source>
        <dbReference type="SAM" id="MobiDB-lite"/>
    </source>
</evidence>
<dbReference type="EMBL" id="PDXA01000002">
    <property type="protein sequence ID" value="RYN60738.1"/>
    <property type="molecule type" value="Genomic_DNA"/>
</dbReference>
<dbReference type="Proteomes" id="UP000292402">
    <property type="component" value="Unassembled WGS sequence"/>
</dbReference>
<feature type="compositionally biased region" description="Basic and acidic residues" evidence="1">
    <location>
        <begin position="339"/>
        <end position="355"/>
    </location>
</feature>
<reference evidence="3" key="1">
    <citation type="journal article" date="2019" name="bioRxiv">
        <title>Genomics, evolutionary history and diagnostics of the Alternaria alternata species group including apple and Asian pear pathotypes.</title>
        <authorList>
            <person name="Armitage A.D."/>
            <person name="Cockerton H.M."/>
            <person name="Sreenivasaprasad S."/>
            <person name="Woodhall J.W."/>
            <person name="Lane C.R."/>
            <person name="Harrison R.J."/>
            <person name="Clarkson J.P."/>
        </authorList>
    </citation>
    <scope>NUCLEOTIDE SEQUENCE [LARGE SCALE GENOMIC DNA]</scope>
    <source>
        <strain evidence="3">FERA 1082</strain>
    </source>
</reference>
<name>A0A4Q4MUJ7_9PLEO</name>
<feature type="compositionally biased region" description="Basic and acidic residues" evidence="1">
    <location>
        <begin position="400"/>
        <end position="465"/>
    </location>
</feature>
<feature type="compositionally biased region" description="Basic and acidic residues" evidence="1">
    <location>
        <begin position="363"/>
        <end position="376"/>
    </location>
</feature>
<feature type="region of interest" description="Disordered" evidence="1">
    <location>
        <begin position="1"/>
        <end position="61"/>
    </location>
</feature>
<protein>
    <submittedName>
        <fullName evidence="2">Uncharacterized protein</fullName>
    </submittedName>
</protein>
<sequence>MTDKSRESLDPAARPPAQDHRPRNNPDEHDPGRVRRHETPIGGDRVHDTEEDAAHSVASDVTPSELDMRVQSHWGIVKPASANVVRNIVRGSLITAPVIQFGKDRDGRRKRERGFYKSPLGMILIKRYPLVVYDVDLDERHLPKRLHCMQRHTYGGSGLRRGARLREDYHLHVKLVPPGRDKNDRGDAPNEPLIIERMYNSKKISENSYLEFRSICTVELDEYVVLDGHLEMDSWVRLFGLYMSTVSRTATQQLQKTPEFRRQIRDVFDDLTGDLDENEQRVAGAVSTDLIQRATSNNASLQSQQFPGERGEEIISTTRVTQNHHLKTREGNVISNNRQDTEVRHPRGRSTEETRRRRSRSPHGVEPERYRNRDDAPEYSSQPRYDRNRTQGYHARRERRWPDSRNAENRHTIRESRPGRQIRQSDYDLRTDRQYDRRGGRGQGRDDDMNMRQRGRSTDRGDGRR</sequence>
<organism evidence="2 3">
    <name type="scientific">Alternaria tenuissima</name>
    <dbReference type="NCBI Taxonomy" id="119927"/>
    <lineage>
        <taxon>Eukaryota</taxon>
        <taxon>Fungi</taxon>
        <taxon>Dikarya</taxon>
        <taxon>Ascomycota</taxon>
        <taxon>Pezizomycotina</taxon>
        <taxon>Dothideomycetes</taxon>
        <taxon>Pleosporomycetidae</taxon>
        <taxon>Pleosporales</taxon>
        <taxon>Pleosporineae</taxon>
        <taxon>Pleosporaceae</taxon>
        <taxon>Alternaria</taxon>
        <taxon>Alternaria sect. Alternaria</taxon>
        <taxon>Alternaria alternata complex</taxon>
    </lineage>
</organism>
<proteinExistence type="predicted"/>
<evidence type="ECO:0000313" key="2">
    <source>
        <dbReference type="EMBL" id="RYN60738.1"/>
    </source>
</evidence>